<feature type="region of interest" description="Disordered" evidence="4">
    <location>
        <begin position="1022"/>
        <end position="1042"/>
    </location>
</feature>
<evidence type="ECO:0000313" key="7">
    <source>
        <dbReference type="Proteomes" id="UP000436138"/>
    </source>
</evidence>
<dbReference type="NCBIfam" id="NF041121">
    <property type="entry name" value="SAV_2336_NTERM"/>
    <property type="match status" value="1"/>
</dbReference>
<dbReference type="Gene3D" id="3.30.200.20">
    <property type="entry name" value="Phosphorylase Kinase, domain 1"/>
    <property type="match status" value="1"/>
</dbReference>
<evidence type="ECO:0000256" key="2">
    <source>
        <dbReference type="ARBA" id="ARBA00023015"/>
    </source>
</evidence>
<dbReference type="PANTHER" id="PTHR35807:SF1">
    <property type="entry name" value="TRANSCRIPTIONAL REGULATOR REDD"/>
    <property type="match status" value="1"/>
</dbReference>
<name>A0A6I6N1X6_9ACTN</name>
<proteinExistence type="predicted"/>
<dbReference type="Gene3D" id="1.10.10.10">
    <property type="entry name" value="Winged helix-like DNA-binding domain superfamily/Winged helix DNA-binding domain"/>
    <property type="match status" value="1"/>
</dbReference>
<dbReference type="SUPFAM" id="SSF56784">
    <property type="entry name" value="HAD-like"/>
    <property type="match status" value="1"/>
</dbReference>
<sequence>MPSDRRGCPDPLARLADALAEVTGGVRPTPLELAELLWLARQMDPAAEEHPNRPAAPPESPRAQDPPPRAAPERPLRDAPAAPPVPDPEPAAPRESPRVPLHLPAADSRSGRYSSLLAPAPPMLRHPLAVQRALRPVKRRADAPLGHRLDEHATVDRIARLGADPEHWLPVLRPARERWLRLNLVHDTGPTMPIWRPLVRELHTALAQSGVFRTVAAIPATPDGRVGGHGALDPADGRTVTLIVSDCMGPQWRPGPAGSRWHATLRRWARRQPVAVVQPLPEHLWRDTALPAEPGLLRMPFPAAPTATLTFTPYDGDPARYREAGVLTLPVLEPGPRWLANWAALLASAGGTALPGSAAPFGRALDTTARTDLAGLSPQELVLRFRATASPEAFRLAGHVAVGRPDLPVMRLVQRAVEPDPRPQHLAEVVLSGLLTTADGAPGAYAFRPGVRELLLRGLPRSSRRSTTELLARVGGLIDERAGSAPGEFRAVTPAAGGSGSAAADGEPFATVRQESVRLLSGQGEPPAGTYGGYRLLRRLSPAGSLWLARSAQARTTVALRLLEPVTDPARRAAFLRDAERLRALTHPHLAKVVDFGFTGDVPYLAMEHLDGVAVKALAGTDGHLLPPPLVAAIGIQLADAVTALHDGGLRHGGLTLSRMLLLPDGTLKLGLVEPLRVTGPDGPAEDLRALCESMLLLAAGTSRLELPIAPERLGRLPRAAQGAYARALNKLMSSSPAAQREGADLLRSSAPLHHAREAYWQRRYHVLGPVYAEVLGTEGEFALLEQAFLAMLLLRDGRPVSLDELRAGLWSRDEEPEEAAAVLGRIASRVRQALGPGALAALSDGFCLHTSADYVDLVRCERLEQEAAELAGRGELREARERLERALALWQGPAPLTNVPGPAARTARARLRRLELALFRQRAELDLETEDYERAVADLTGLVEQHPSDEDGRRLLLLALRGLNRFDEALEVFEEYQWSGGDDPTLLALGHELRAEYDEYVAATDTEQPPAYDPGSAFGALAAPDELPEGPFPTEDAPPSLLYEPEDAAEEAPLPQDDVPESLFAAEDVSSAAALRRVALFELADEPRDADDRPALGRAVVRLLVAAGLDRDDYGLRTEPDGYLVLLRAGVPLLGLLSVTLREFQDRVAETGGRRWRVTFADAPGDGTAPWQPPEGFLDQVLDMSGALGVVAFPDALRIGLAENDLLDGVPALVSQGGPGDHGWYLVAHRPASAAEPIQGPFRLPARAPLPRPANITRCVVHTVYGTGFTLERPDVDGFYYEVDLTGHSMQTTELSPLVNGVPVFQLAGEASWRIADPVRAVRAAARRDPSALVREHVVDCLGTVSALYPPGNAAEARAALVAEVAGDLPSGFAVRWEGVLTPTRAALAAPSPQDVPGELADALRAADAVLMGFDGVLARVRPHGHGDFAGAGAEDAAAEPEPVANADLLLRTLAYKGKPLALVTNRSTAPATAYLARRRLLECLDGGVHGQDVLVTAPMPDPQLVLQAADRLGVRPARCLMIGSSDSECAAAQAAGVPFVYVDGSGPRVTDLLTSFGLLPLLRAVQSL</sequence>
<dbReference type="SUPFAM" id="SSF48452">
    <property type="entry name" value="TPR-like"/>
    <property type="match status" value="1"/>
</dbReference>
<dbReference type="EMBL" id="CP047020">
    <property type="protein sequence ID" value="QHA04441.1"/>
    <property type="molecule type" value="Genomic_DNA"/>
</dbReference>
<organism evidence="6 7">
    <name type="scientific">Streptomyces broussonetiae</name>
    <dbReference type="NCBI Taxonomy" id="2686304"/>
    <lineage>
        <taxon>Bacteria</taxon>
        <taxon>Bacillati</taxon>
        <taxon>Actinomycetota</taxon>
        <taxon>Actinomycetes</taxon>
        <taxon>Kitasatosporales</taxon>
        <taxon>Streptomycetaceae</taxon>
        <taxon>Streptomyces</taxon>
    </lineage>
</organism>
<dbReference type="KEGG" id="sbro:GQF42_15140"/>
<dbReference type="Pfam" id="PF03704">
    <property type="entry name" value="BTAD"/>
    <property type="match status" value="1"/>
</dbReference>
<dbReference type="PANTHER" id="PTHR35807">
    <property type="entry name" value="TRANSCRIPTIONAL REGULATOR REDD-RELATED"/>
    <property type="match status" value="1"/>
</dbReference>
<feature type="compositionally biased region" description="Pro residues" evidence="4">
    <location>
        <begin position="54"/>
        <end position="70"/>
    </location>
</feature>
<reference evidence="6 7" key="1">
    <citation type="submission" date="2019-12" db="EMBL/GenBank/DDBJ databases">
        <title>Streptomyces sp. strain T44 isolated from rhizosphere soil of Broussonetia papyrifera.</title>
        <authorList>
            <person name="Mo P."/>
        </authorList>
    </citation>
    <scope>NUCLEOTIDE SEQUENCE [LARGE SCALE GENOMIC DNA]</scope>
    <source>
        <strain evidence="6 7">T44</strain>
    </source>
</reference>
<keyword evidence="6" id="KW-0378">Hydrolase</keyword>
<feature type="domain" description="Bacterial transcriptional activator" evidence="5">
    <location>
        <begin position="856"/>
        <end position="995"/>
    </location>
</feature>
<dbReference type="Pfam" id="PF00702">
    <property type="entry name" value="Hydrolase"/>
    <property type="match status" value="1"/>
</dbReference>
<accession>A0A6I6N1X6</accession>
<dbReference type="InterPro" id="IPR036388">
    <property type="entry name" value="WH-like_DNA-bd_sf"/>
</dbReference>
<dbReference type="Gene3D" id="1.10.510.10">
    <property type="entry name" value="Transferase(Phosphotransferase) domain 1"/>
    <property type="match status" value="1"/>
</dbReference>
<dbReference type="Gene3D" id="3.40.50.1000">
    <property type="entry name" value="HAD superfamily/HAD-like"/>
    <property type="match status" value="1"/>
</dbReference>
<evidence type="ECO:0000259" key="5">
    <source>
        <dbReference type="SMART" id="SM01043"/>
    </source>
</evidence>
<dbReference type="InterPro" id="IPR011009">
    <property type="entry name" value="Kinase-like_dom_sf"/>
</dbReference>
<dbReference type="CDD" id="cd01427">
    <property type="entry name" value="HAD_like"/>
    <property type="match status" value="1"/>
</dbReference>
<keyword evidence="3" id="KW-0804">Transcription</keyword>
<evidence type="ECO:0000313" key="6">
    <source>
        <dbReference type="EMBL" id="QHA04441.1"/>
    </source>
</evidence>
<dbReference type="GO" id="GO:0000160">
    <property type="term" value="P:phosphorelay signal transduction system"/>
    <property type="evidence" value="ECO:0007669"/>
    <property type="project" value="UniProtKB-KW"/>
</dbReference>
<evidence type="ECO:0000256" key="1">
    <source>
        <dbReference type="ARBA" id="ARBA00023012"/>
    </source>
</evidence>
<dbReference type="InterPro" id="IPR023214">
    <property type="entry name" value="HAD_sf"/>
</dbReference>
<keyword evidence="7" id="KW-1185">Reference proteome</keyword>
<protein>
    <submittedName>
        <fullName evidence="6">HAD hydrolase-like protein</fullName>
    </submittedName>
</protein>
<dbReference type="InterPro" id="IPR005158">
    <property type="entry name" value="BTAD"/>
</dbReference>
<keyword evidence="2" id="KW-0805">Transcription regulation</keyword>
<keyword evidence="1" id="KW-0902">Two-component regulatory system</keyword>
<dbReference type="RefSeq" id="WP_158920151.1">
    <property type="nucleotide sequence ID" value="NZ_CP047020.1"/>
</dbReference>
<dbReference type="SMART" id="SM01043">
    <property type="entry name" value="BTAD"/>
    <property type="match status" value="1"/>
</dbReference>
<feature type="compositionally biased region" description="Pro residues" evidence="4">
    <location>
        <begin position="81"/>
        <end position="91"/>
    </location>
</feature>
<dbReference type="InterPro" id="IPR051677">
    <property type="entry name" value="AfsR-DnrI-RedD_regulator"/>
</dbReference>
<dbReference type="InterPro" id="IPR036412">
    <property type="entry name" value="HAD-like_sf"/>
</dbReference>
<feature type="region of interest" description="Disordered" evidence="4">
    <location>
        <begin position="44"/>
        <end position="120"/>
    </location>
</feature>
<dbReference type="Proteomes" id="UP000436138">
    <property type="component" value="Chromosome"/>
</dbReference>
<dbReference type="Gene3D" id="1.25.40.10">
    <property type="entry name" value="Tetratricopeptide repeat domain"/>
    <property type="match status" value="1"/>
</dbReference>
<dbReference type="GO" id="GO:0003677">
    <property type="term" value="F:DNA binding"/>
    <property type="evidence" value="ECO:0007669"/>
    <property type="project" value="TreeGrafter"/>
</dbReference>
<gene>
    <name evidence="6" type="ORF">GQF42_15140</name>
</gene>
<dbReference type="GO" id="GO:0016787">
    <property type="term" value="F:hydrolase activity"/>
    <property type="evidence" value="ECO:0007669"/>
    <property type="project" value="UniProtKB-KW"/>
</dbReference>
<dbReference type="InterPro" id="IPR047738">
    <property type="entry name" value="SAV_2336-like_N"/>
</dbReference>
<evidence type="ECO:0000256" key="4">
    <source>
        <dbReference type="SAM" id="MobiDB-lite"/>
    </source>
</evidence>
<dbReference type="InterPro" id="IPR011990">
    <property type="entry name" value="TPR-like_helical_dom_sf"/>
</dbReference>
<evidence type="ECO:0000256" key="3">
    <source>
        <dbReference type="ARBA" id="ARBA00023163"/>
    </source>
</evidence>
<dbReference type="SUPFAM" id="SSF56112">
    <property type="entry name" value="Protein kinase-like (PK-like)"/>
    <property type="match status" value="1"/>
</dbReference>
<dbReference type="GO" id="GO:0006355">
    <property type="term" value="P:regulation of DNA-templated transcription"/>
    <property type="evidence" value="ECO:0007669"/>
    <property type="project" value="TreeGrafter"/>
</dbReference>